<proteinExistence type="predicted"/>
<evidence type="ECO:0000313" key="3">
    <source>
        <dbReference type="Proteomes" id="UP000695562"/>
    </source>
</evidence>
<name>A0A8J4PKN5_9MYCE</name>
<organism evidence="2 3">
    <name type="scientific">Polysphondylium violaceum</name>
    <dbReference type="NCBI Taxonomy" id="133409"/>
    <lineage>
        <taxon>Eukaryota</taxon>
        <taxon>Amoebozoa</taxon>
        <taxon>Evosea</taxon>
        <taxon>Eumycetozoa</taxon>
        <taxon>Dictyostelia</taxon>
        <taxon>Dictyosteliales</taxon>
        <taxon>Dictyosteliaceae</taxon>
        <taxon>Polysphondylium</taxon>
    </lineage>
</organism>
<comment type="caution">
    <text evidence="2">The sequence shown here is derived from an EMBL/GenBank/DDBJ whole genome shotgun (WGS) entry which is preliminary data.</text>
</comment>
<evidence type="ECO:0000313" key="2">
    <source>
        <dbReference type="EMBL" id="KAF2068555.1"/>
    </source>
</evidence>
<dbReference type="AlphaFoldDB" id="A0A8J4PKN5"/>
<sequence>MNLLTNDSFDCWLNFFEYIYRNQHKFQTKPSFQSIFDHIVINLNQGYYRQESEDKFEALVQRYGCVLNDSHYKYLVKHTDGLTLFGIVPDSLFVSKDYHPPPIQGSTTGRPSKKQKK</sequence>
<dbReference type="Proteomes" id="UP000695562">
    <property type="component" value="Unassembled WGS sequence"/>
</dbReference>
<reference evidence="2" key="1">
    <citation type="submission" date="2020-01" db="EMBL/GenBank/DDBJ databases">
        <title>Development of genomics and gene disruption for Polysphondylium violaceum indicates a role for the polyketide synthase stlB in stalk morphogenesis.</title>
        <authorList>
            <person name="Narita B."/>
            <person name="Kawabe Y."/>
            <person name="Kin K."/>
            <person name="Saito T."/>
            <person name="Gibbs R."/>
            <person name="Kuspa A."/>
            <person name="Muzny D."/>
            <person name="Queller D."/>
            <person name="Richards S."/>
            <person name="Strassman J."/>
            <person name="Sucgang R."/>
            <person name="Worley K."/>
            <person name="Schaap P."/>
        </authorList>
    </citation>
    <scope>NUCLEOTIDE SEQUENCE</scope>
    <source>
        <strain evidence="2">QSvi11</strain>
    </source>
</reference>
<evidence type="ECO:0000256" key="1">
    <source>
        <dbReference type="SAM" id="MobiDB-lite"/>
    </source>
</evidence>
<dbReference type="EMBL" id="AJWJ01000932">
    <property type="protein sequence ID" value="KAF2068555.1"/>
    <property type="molecule type" value="Genomic_DNA"/>
</dbReference>
<gene>
    <name evidence="2" type="ORF">CYY_010121</name>
</gene>
<keyword evidence="3" id="KW-1185">Reference proteome</keyword>
<feature type="region of interest" description="Disordered" evidence="1">
    <location>
        <begin position="98"/>
        <end position="117"/>
    </location>
</feature>
<accession>A0A8J4PKN5</accession>
<protein>
    <submittedName>
        <fullName evidence="2">Uncharacterized protein</fullName>
    </submittedName>
</protein>